<keyword evidence="3" id="KW-1185">Reference proteome</keyword>
<organism evidence="2 3">
    <name type="scientific">Cajanus cajan</name>
    <name type="common">Pigeon pea</name>
    <name type="synonym">Cajanus indicus</name>
    <dbReference type="NCBI Taxonomy" id="3821"/>
    <lineage>
        <taxon>Eukaryota</taxon>
        <taxon>Viridiplantae</taxon>
        <taxon>Streptophyta</taxon>
        <taxon>Embryophyta</taxon>
        <taxon>Tracheophyta</taxon>
        <taxon>Spermatophyta</taxon>
        <taxon>Magnoliopsida</taxon>
        <taxon>eudicotyledons</taxon>
        <taxon>Gunneridae</taxon>
        <taxon>Pentapetalae</taxon>
        <taxon>rosids</taxon>
        <taxon>fabids</taxon>
        <taxon>Fabales</taxon>
        <taxon>Fabaceae</taxon>
        <taxon>Papilionoideae</taxon>
        <taxon>50 kb inversion clade</taxon>
        <taxon>NPAAA clade</taxon>
        <taxon>indigoferoid/millettioid clade</taxon>
        <taxon>Phaseoleae</taxon>
        <taxon>Cajanus</taxon>
    </lineage>
</organism>
<dbReference type="PANTHER" id="PTHR35317:SF11">
    <property type="entry name" value="CCHC-TYPE DOMAIN-CONTAINING PROTEIN"/>
    <property type="match status" value="1"/>
</dbReference>
<sequence>MTTHPEALDLWEPIEEDYAVHPLPENPTVAQLKNHKEWKTRKAKAKACLFSSVSKIIFTRIMNLNSAKDIWNYLKSEYQRSEQTKGMKALNLAREFEMQSMKETETIKSYADKLLSIANKVRLLGKDFSDERIVQKILVTVPEKYESKILALKESKDLSKITLGELVNALQAQEQRRMMRHKEAVQGAFHIKAQNSEGGKDKKNNKWKNKKPESSNKQQNDIFLPCPHCKKTNHSITIDRINHYQNLYQDKGNTY</sequence>
<evidence type="ECO:0008006" key="4">
    <source>
        <dbReference type="Google" id="ProtNLM"/>
    </source>
</evidence>
<dbReference type="EMBL" id="KQ483763">
    <property type="protein sequence ID" value="KYP41595.1"/>
    <property type="molecule type" value="Genomic_DNA"/>
</dbReference>
<protein>
    <recommendedName>
        <fullName evidence="4">Retrovirus-related Pol polyprotein from transposon TNT 1-94</fullName>
    </recommendedName>
</protein>
<evidence type="ECO:0000313" key="3">
    <source>
        <dbReference type="Proteomes" id="UP000075243"/>
    </source>
</evidence>
<accession>A0A151RGM2</accession>
<name>A0A151RGM2_CAJCA</name>
<reference evidence="2" key="1">
    <citation type="journal article" date="2012" name="Nat. Biotechnol.">
        <title>Draft genome sequence of pigeonpea (Cajanus cajan), an orphan legume crop of resource-poor farmers.</title>
        <authorList>
            <person name="Varshney R.K."/>
            <person name="Chen W."/>
            <person name="Li Y."/>
            <person name="Bharti A.K."/>
            <person name="Saxena R.K."/>
            <person name="Schlueter J.A."/>
            <person name="Donoghue M.T."/>
            <person name="Azam S."/>
            <person name="Fan G."/>
            <person name="Whaley A.M."/>
            <person name="Farmer A.D."/>
            <person name="Sheridan J."/>
            <person name="Iwata A."/>
            <person name="Tuteja R."/>
            <person name="Penmetsa R.V."/>
            <person name="Wu W."/>
            <person name="Upadhyaya H.D."/>
            <person name="Yang S.P."/>
            <person name="Shah T."/>
            <person name="Saxena K.B."/>
            <person name="Michael T."/>
            <person name="McCombie W.R."/>
            <person name="Yang B."/>
            <person name="Zhang G."/>
            <person name="Yang H."/>
            <person name="Wang J."/>
            <person name="Spillane C."/>
            <person name="Cook D.R."/>
            <person name="May G.D."/>
            <person name="Xu X."/>
            <person name="Jackson S.A."/>
        </authorList>
    </citation>
    <scope>NUCLEOTIDE SEQUENCE [LARGE SCALE GENOMIC DNA]</scope>
</reference>
<dbReference type="Proteomes" id="UP000075243">
    <property type="component" value="Unassembled WGS sequence"/>
</dbReference>
<evidence type="ECO:0000313" key="2">
    <source>
        <dbReference type="EMBL" id="KYP41595.1"/>
    </source>
</evidence>
<feature type="compositionally biased region" description="Basic and acidic residues" evidence="1">
    <location>
        <begin position="198"/>
        <end position="214"/>
    </location>
</feature>
<dbReference type="Pfam" id="PF14223">
    <property type="entry name" value="Retrotran_gag_2"/>
    <property type="match status" value="1"/>
</dbReference>
<dbReference type="OMA" id="VMACEST"/>
<feature type="region of interest" description="Disordered" evidence="1">
    <location>
        <begin position="189"/>
        <end position="222"/>
    </location>
</feature>
<dbReference type="PANTHER" id="PTHR35317">
    <property type="entry name" value="OS04G0629600 PROTEIN"/>
    <property type="match status" value="1"/>
</dbReference>
<evidence type="ECO:0000256" key="1">
    <source>
        <dbReference type="SAM" id="MobiDB-lite"/>
    </source>
</evidence>
<proteinExistence type="predicted"/>
<dbReference type="Gramene" id="C.cajan_35930.t">
    <property type="protein sequence ID" value="C.cajan_35930.t.cds1"/>
    <property type="gene ID" value="C.cajan_35930"/>
</dbReference>
<gene>
    <name evidence="2" type="ORF">KK1_037041</name>
</gene>
<dbReference type="STRING" id="3821.A0A151RGM2"/>
<dbReference type="AlphaFoldDB" id="A0A151RGM2"/>